<gene>
    <name evidence="2" type="ORF">BCM31_02005</name>
</gene>
<name>A0A2N3PKQ8_9HELI</name>
<proteinExistence type="predicted"/>
<feature type="transmembrane region" description="Helical" evidence="1">
    <location>
        <begin position="6"/>
        <end position="31"/>
    </location>
</feature>
<evidence type="ECO:0000256" key="1">
    <source>
        <dbReference type="SAM" id="Phobius"/>
    </source>
</evidence>
<dbReference type="InterPro" id="IPR008407">
    <property type="entry name" value="Brnchd-chn_aa_trnsp_AzlD"/>
</dbReference>
<sequence>MELELSHWYIFGAILAAAVGTALTRFLPFFVLKNSTDAPLLRYLQLTMPLLIMALLVFFTLKDTEWSAHYGIYELGGIACVVVCFLWSKNVILSMFAGMIVYMVTINFF</sequence>
<dbReference type="STRING" id="556267.HWAG_00826"/>
<comment type="caution">
    <text evidence="2">The sequence shown here is derived from an EMBL/GenBank/DDBJ whole genome shotgun (WGS) entry which is preliminary data.</text>
</comment>
<keyword evidence="1" id="KW-1133">Transmembrane helix</keyword>
<reference evidence="2 3" key="1">
    <citation type="submission" date="2016-07" db="EMBL/GenBank/DDBJ databases">
        <title>Detection of Helicobacter winghamensis from caecal content of red fox (Vulpes vulpes).</title>
        <authorList>
            <person name="Zanoni R.G."/>
            <person name="Florio D."/>
            <person name="Caffara M."/>
            <person name="Renzi M."/>
            <person name="Parisi A."/>
            <person name="Pasquali F."/>
            <person name="Manfreda G."/>
        </authorList>
    </citation>
    <scope>NUCLEOTIDE SEQUENCE [LARGE SCALE GENOMIC DNA]</scope>
    <source>
        <strain evidence="2 3">295_13</strain>
    </source>
</reference>
<dbReference type="AlphaFoldDB" id="A0A2N3PKQ8"/>
<feature type="transmembrane region" description="Helical" evidence="1">
    <location>
        <begin position="67"/>
        <end position="86"/>
    </location>
</feature>
<evidence type="ECO:0000313" key="3">
    <source>
        <dbReference type="Proteomes" id="UP000233350"/>
    </source>
</evidence>
<dbReference type="Pfam" id="PF05437">
    <property type="entry name" value="AzlD"/>
    <property type="match status" value="1"/>
</dbReference>
<dbReference type="EMBL" id="MBPK01000008">
    <property type="protein sequence ID" value="PKT82202.1"/>
    <property type="molecule type" value="Genomic_DNA"/>
</dbReference>
<dbReference type="Proteomes" id="UP000233350">
    <property type="component" value="Unassembled WGS sequence"/>
</dbReference>
<dbReference type="GeneID" id="97290073"/>
<evidence type="ECO:0000313" key="2">
    <source>
        <dbReference type="EMBL" id="PKT82202.1"/>
    </source>
</evidence>
<dbReference type="RefSeq" id="WP_006802522.1">
    <property type="nucleotide sequence ID" value="NZ_CABKOI010000020.1"/>
</dbReference>
<organism evidence="2 3">
    <name type="scientific">Helicobacter winghamensis</name>
    <dbReference type="NCBI Taxonomy" id="157268"/>
    <lineage>
        <taxon>Bacteria</taxon>
        <taxon>Pseudomonadati</taxon>
        <taxon>Campylobacterota</taxon>
        <taxon>Epsilonproteobacteria</taxon>
        <taxon>Campylobacterales</taxon>
        <taxon>Helicobacteraceae</taxon>
        <taxon>Helicobacter</taxon>
    </lineage>
</organism>
<keyword evidence="3" id="KW-1185">Reference proteome</keyword>
<keyword evidence="1" id="KW-0472">Membrane</keyword>
<feature type="transmembrane region" description="Helical" evidence="1">
    <location>
        <begin position="43"/>
        <end position="61"/>
    </location>
</feature>
<protein>
    <submittedName>
        <fullName evidence="2">Branched-chain amino acid ABC transporter</fullName>
    </submittedName>
</protein>
<dbReference type="OrthoDB" id="5324916at2"/>
<keyword evidence="1" id="KW-0812">Transmembrane</keyword>
<accession>A0A2N3PKQ8</accession>
<dbReference type="PIRSF" id="PIRSF003203">
    <property type="entry name" value="AzlD"/>
    <property type="match status" value="1"/>
</dbReference>